<dbReference type="SFLD" id="SFLDS00019">
    <property type="entry name" value="Glutathione_Transferase_(cytos"/>
    <property type="match status" value="1"/>
</dbReference>
<keyword evidence="5" id="KW-1185">Reference proteome</keyword>
<dbReference type="InterPro" id="IPR036249">
    <property type="entry name" value="Thioredoxin-like_sf"/>
</dbReference>
<dbReference type="OrthoDB" id="288530at2759"/>
<sequence>MPLTLLGRPSSVNVQKALWALAEVKAAFTLRHASAMLGKGPEYGGSNPEPLTSTPEYLEYNPTGLVPTLIIEGEGSKPSQGIFESATIVRYIARKYDADGEVFKCSTPEDEARASSWMDYCGGNLSDTDGQIPAMVNHSTRFAEKDRDPAKLAEAVVGFSKRLGLLEEQLAKTQAFVAGQEFTVADIPVGCVVNRYIVAQLVLKERHPEQPLDGKVDTPSIEAWYERLKERPAFYSAVFQSELLHVRMKGADDADVDLPEWYKEYMSS</sequence>
<dbReference type="SFLD" id="SFLDG00358">
    <property type="entry name" value="Main_(cytGST)"/>
    <property type="match status" value="1"/>
</dbReference>
<gene>
    <name evidence="4" type="ORF">TrST_g7823</name>
</gene>
<dbReference type="InterPro" id="IPR004045">
    <property type="entry name" value="Glutathione_S-Trfase_N"/>
</dbReference>
<dbReference type="AlphaFoldDB" id="A0A9W7B1P8"/>
<dbReference type="InterPro" id="IPR040079">
    <property type="entry name" value="Glutathione_S-Trfase"/>
</dbReference>
<name>A0A9W7B1P8_9STRA</name>
<feature type="domain" description="GST C-terminal" evidence="3">
    <location>
        <begin position="107"/>
        <end position="256"/>
    </location>
</feature>
<dbReference type="PANTHER" id="PTHR44051">
    <property type="entry name" value="GLUTATHIONE S-TRANSFERASE-RELATED"/>
    <property type="match status" value="1"/>
</dbReference>
<dbReference type="InterPro" id="IPR004046">
    <property type="entry name" value="GST_C"/>
</dbReference>
<evidence type="ECO:0000313" key="4">
    <source>
        <dbReference type="EMBL" id="GMH77920.1"/>
    </source>
</evidence>
<dbReference type="EMBL" id="BRXY01000215">
    <property type="protein sequence ID" value="GMH77920.1"/>
    <property type="molecule type" value="Genomic_DNA"/>
</dbReference>
<dbReference type="InterPro" id="IPR036282">
    <property type="entry name" value="Glutathione-S-Trfase_C_sf"/>
</dbReference>
<evidence type="ECO:0000259" key="3">
    <source>
        <dbReference type="PROSITE" id="PS50405"/>
    </source>
</evidence>
<proteinExistence type="inferred from homology"/>
<evidence type="ECO:0000259" key="2">
    <source>
        <dbReference type="PROSITE" id="PS50404"/>
    </source>
</evidence>
<dbReference type="Proteomes" id="UP001165085">
    <property type="component" value="Unassembled WGS sequence"/>
</dbReference>
<evidence type="ECO:0008006" key="6">
    <source>
        <dbReference type="Google" id="ProtNLM"/>
    </source>
</evidence>
<evidence type="ECO:0000256" key="1">
    <source>
        <dbReference type="ARBA" id="ARBA00007409"/>
    </source>
</evidence>
<dbReference type="Pfam" id="PF13409">
    <property type="entry name" value="GST_N_2"/>
    <property type="match status" value="1"/>
</dbReference>
<dbReference type="Gene3D" id="1.20.1050.10">
    <property type="match status" value="1"/>
</dbReference>
<dbReference type="PANTHER" id="PTHR44051:SF19">
    <property type="entry name" value="DISULFIDE-BOND OXIDOREDUCTASE YFCG"/>
    <property type="match status" value="1"/>
</dbReference>
<protein>
    <recommendedName>
        <fullName evidence="6">Glutathione S-transferase</fullName>
    </recommendedName>
</protein>
<dbReference type="Gene3D" id="3.40.30.10">
    <property type="entry name" value="Glutaredoxin"/>
    <property type="match status" value="1"/>
</dbReference>
<feature type="domain" description="GST N-terminal" evidence="2">
    <location>
        <begin position="1"/>
        <end position="100"/>
    </location>
</feature>
<organism evidence="4 5">
    <name type="scientific">Triparma strigata</name>
    <dbReference type="NCBI Taxonomy" id="1606541"/>
    <lineage>
        <taxon>Eukaryota</taxon>
        <taxon>Sar</taxon>
        <taxon>Stramenopiles</taxon>
        <taxon>Ochrophyta</taxon>
        <taxon>Bolidophyceae</taxon>
        <taxon>Parmales</taxon>
        <taxon>Triparmaceae</taxon>
        <taxon>Triparma</taxon>
    </lineage>
</organism>
<dbReference type="Pfam" id="PF00043">
    <property type="entry name" value="GST_C"/>
    <property type="match status" value="1"/>
</dbReference>
<dbReference type="SUPFAM" id="SSF52833">
    <property type="entry name" value="Thioredoxin-like"/>
    <property type="match status" value="1"/>
</dbReference>
<dbReference type="InterPro" id="IPR010987">
    <property type="entry name" value="Glutathione-S-Trfase_C-like"/>
</dbReference>
<dbReference type="SUPFAM" id="SSF47616">
    <property type="entry name" value="GST C-terminal domain-like"/>
    <property type="match status" value="1"/>
</dbReference>
<dbReference type="PROSITE" id="PS50405">
    <property type="entry name" value="GST_CTER"/>
    <property type="match status" value="1"/>
</dbReference>
<comment type="similarity">
    <text evidence="1">Belongs to the GST superfamily.</text>
</comment>
<dbReference type="PROSITE" id="PS50404">
    <property type="entry name" value="GST_NTER"/>
    <property type="match status" value="1"/>
</dbReference>
<reference evidence="5" key="1">
    <citation type="journal article" date="2023" name="Commun. Biol.">
        <title>Genome analysis of Parmales, the sister group of diatoms, reveals the evolutionary specialization of diatoms from phago-mixotrophs to photoautotrophs.</title>
        <authorList>
            <person name="Ban H."/>
            <person name="Sato S."/>
            <person name="Yoshikawa S."/>
            <person name="Yamada K."/>
            <person name="Nakamura Y."/>
            <person name="Ichinomiya M."/>
            <person name="Sato N."/>
            <person name="Blanc-Mathieu R."/>
            <person name="Endo H."/>
            <person name="Kuwata A."/>
            <person name="Ogata H."/>
        </authorList>
    </citation>
    <scope>NUCLEOTIDE SEQUENCE [LARGE SCALE GENOMIC DNA]</scope>
    <source>
        <strain evidence="5">NIES 3701</strain>
    </source>
</reference>
<accession>A0A9W7B1P8</accession>
<evidence type="ECO:0000313" key="5">
    <source>
        <dbReference type="Proteomes" id="UP001165085"/>
    </source>
</evidence>
<comment type="caution">
    <text evidence="4">The sequence shown here is derived from an EMBL/GenBank/DDBJ whole genome shotgun (WGS) entry which is preliminary data.</text>
</comment>